<dbReference type="Gene3D" id="3.40.525.10">
    <property type="entry name" value="CRAL-TRIO lipid binding domain"/>
    <property type="match status" value="1"/>
</dbReference>
<proteinExistence type="predicted"/>
<dbReference type="CDD" id="cd00170">
    <property type="entry name" value="SEC14"/>
    <property type="match status" value="1"/>
</dbReference>
<feature type="domain" description="CRAL-TRIO" evidence="1">
    <location>
        <begin position="89"/>
        <end position="247"/>
    </location>
</feature>
<dbReference type="SUPFAM" id="SSF46938">
    <property type="entry name" value="CRAL/TRIO N-terminal domain"/>
    <property type="match status" value="1"/>
</dbReference>
<evidence type="ECO:0000259" key="1">
    <source>
        <dbReference type="PROSITE" id="PS50191"/>
    </source>
</evidence>
<dbReference type="InterPro" id="IPR036273">
    <property type="entry name" value="CRAL/TRIO_N_dom_sf"/>
</dbReference>
<dbReference type="Pfam" id="PF00650">
    <property type="entry name" value="CRAL_TRIO"/>
    <property type="match status" value="1"/>
</dbReference>
<dbReference type="AlphaFoldDB" id="A0ABD2MX12"/>
<sequence length="310" mass="35617">MPVQVTTSKNHPFIDGNKKMPDRKKELLKIRTWLTTQPHLPDVSDEYIFLFLHACFYSVDRTKICMENYFSIRSSSPILFTGRNVYDPKLQAMLQLAHLARLPKLTPDGYRVLMYSLRDPDPTKMVFNDAVKGFCMYNDCVISEDGLQDGYVIIFDMKGLSIGHLARVSLPALRAFLVYIQEAHPCRLKSVHIINTASWVHHIMRIVVPMVKSDMLSLIKFHKGNVPEGIPQEILPMDYGGEAPTMQELDEETKGMVDKYAVWLKESELFKSDESKRIKKATWWGLLTGSNSKNTQPMDEKTFLKNLQID</sequence>
<evidence type="ECO:0000313" key="2">
    <source>
        <dbReference type="EMBL" id="KAL3270857.1"/>
    </source>
</evidence>
<gene>
    <name evidence="2" type="ORF">HHI36_021375</name>
</gene>
<accession>A0ABD2MX12</accession>
<protein>
    <recommendedName>
        <fullName evidence="1">CRAL-TRIO domain-containing protein</fullName>
    </recommendedName>
</protein>
<comment type="caution">
    <text evidence="2">The sequence shown here is derived from an EMBL/GenBank/DDBJ whole genome shotgun (WGS) entry which is preliminary data.</text>
</comment>
<dbReference type="Gene3D" id="1.10.8.20">
    <property type="entry name" value="N-terminal domain of phosphatidylinositol transfer protein sec14p"/>
    <property type="match status" value="1"/>
</dbReference>
<dbReference type="InterPro" id="IPR001251">
    <property type="entry name" value="CRAL-TRIO_dom"/>
</dbReference>
<dbReference type="PANTHER" id="PTHR10174">
    <property type="entry name" value="ALPHA-TOCOPHEROL TRANSFER PROTEIN-RELATED"/>
    <property type="match status" value="1"/>
</dbReference>
<dbReference type="Proteomes" id="UP001516400">
    <property type="component" value="Unassembled WGS sequence"/>
</dbReference>
<dbReference type="PRINTS" id="PR00180">
    <property type="entry name" value="CRETINALDHBP"/>
</dbReference>
<dbReference type="SMART" id="SM00516">
    <property type="entry name" value="SEC14"/>
    <property type="match status" value="1"/>
</dbReference>
<evidence type="ECO:0000313" key="3">
    <source>
        <dbReference type="Proteomes" id="UP001516400"/>
    </source>
</evidence>
<keyword evidence="3" id="KW-1185">Reference proteome</keyword>
<dbReference type="EMBL" id="JABFTP020000042">
    <property type="protein sequence ID" value="KAL3270857.1"/>
    <property type="molecule type" value="Genomic_DNA"/>
</dbReference>
<dbReference type="PROSITE" id="PS50191">
    <property type="entry name" value="CRAL_TRIO"/>
    <property type="match status" value="1"/>
</dbReference>
<dbReference type="PANTHER" id="PTHR10174:SF222">
    <property type="entry name" value="GH10083P-RELATED"/>
    <property type="match status" value="1"/>
</dbReference>
<reference evidence="2 3" key="1">
    <citation type="journal article" date="2021" name="BMC Biol.">
        <title>Horizontally acquired antibacterial genes associated with adaptive radiation of ladybird beetles.</title>
        <authorList>
            <person name="Li H.S."/>
            <person name="Tang X.F."/>
            <person name="Huang Y.H."/>
            <person name="Xu Z.Y."/>
            <person name="Chen M.L."/>
            <person name="Du X.Y."/>
            <person name="Qiu B.Y."/>
            <person name="Chen P.T."/>
            <person name="Zhang W."/>
            <person name="Slipinski A."/>
            <person name="Escalona H.E."/>
            <person name="Waterhouse R.M."/>
            <person name="Zwick A."/>
            <person name="Pang H."/>
        </authorList>
    </citation>
    <scope>NUCLEOTIDE SEQUENCE [LARGE SCALE GENOMIC DNA]</scope>
    <source>
        <strain evidence="2">SYSU2018</strain>
    </source>
</reference>
<name>A0ABD2MX12_9CUCU</name>
<dbReference type="Gene3D" id="1.20.5.1200">
    <property type="entry name" value="Alpha-tocopherol transfer"/>
    <property type="match status" value="1"/>
</dbReference>
<organism evidence="2 3">
    <name type="scientific">Cryptolaemus montrouzieri</name>
    <dbReference type="NCBI Taxonomy" id="559131"/>
    <lineage>
        <taxon>Eukaryota</taxon>
        <taxon>Metazoa</taxon>
        <taxon>Ecdysozoa</taxon>
        <taxon>Arthropoda</taxon>
        <taxon>Hexapoda</taxon>
        <taxon>Insecta</taxon>
        <taxon>Pterygota</taxon>
        <taxon>Neoptera</taxon>
        <taxon>Endopterygota</taxon>
        <taxon>Coleoptera</taxon>
        <taxon>Polyphaga</taxon>
        <taxon>Cucujiformia</taxon>
        <taxon>Coccinelloidea</taxon>
        <taxon>Coccinellidae</taxon>
        <taxon>Scymninae</taxon>
        <taxon>Scymnini</taxon>
        <taxon>Cryptolaemus</taxon>
    </lineage>
</organism>
<dbReference type="SUPFAM" id="SSF52087">
    <property type="entry name" value="CRAL/TRIO domain"/>
    <property type="match status" value="1"/>
</dbReference>
<dbReference type="InterPro" id="IPR036865">
    <property type="entry name" value="CRAL-TRIO_dom_sf"/>
</dbReference>